<dbReference type="AlphaFoldDB" id="A0AAN6X205"/>
<evidence type="ECO:0000256" key="7">
    <source>
        <dbReference type="SAM" id="MobiDB-lite"/>
    </source>
</evidence>
<keyword evidence="10" id="KW-1185">Reference proteome</keyword>
<reference evidence="9" key="1">
    <citation type="journal article" date="2023" name="Mol. Phylogenet. Evol.">
        <title>Genome-scale phylogeny and comparative genomics of the fungal order Sordariales.</title>
        <authorList>
            <person name="Hensen N."/>
            <person name="Bonometti L."/>
            <person name="Westerberg I."/>
            <person name="Brannstrom I.O."/>
            <person name="Guillou S."/>
            <person name="Cros-Aarteil S."/>
            <person name="Calhoun S."/>
            <person name="Haridas S."/>
            <person name="Kuo A."/>
            <person name="Mondo S."/>
            <person name="Pangilinan J."/>
            <person name="Riley R."/>
            <person name="LaButti K."/>
            <person name="Andreopoulos B."/>
            <person name="Lipzen A."/>
            <person name="Chen C."/>
            <person name="Yan M."/>
            <person name="Daum C."/>
            <person name="Ng V."/>
            <person name="Clum A."/>
            <person name="Steindorff A."/>
            <person name="Ohm R.A."/>
            <person name="Martin F."/>
            <person name="Silar P."/>
            <person name="Natvig D.O."/>
            <person name="Lalanne C."/>
            <person name="Gautier V."/>
            <person name="Ament-Velasquez S.L."/>
            <person name="Kruys A."/>
            <person name="Hutchinson M.I."/>
            <person name="Powell A.J."/>
            <person name="Barry K."/>
            <person name="Miller A.N."/>
            <person name="Grigoriev I.V."/>
            <person name="Debuchy R."/>
            <person name="Gladieux P."/>
            <person name="Hiltunen Thoren M."/>
            <person name="Johannesson H."/>
        </authorList>
    </citation>
    <scope>NUCLEOTIDE SEQUENCE</scope>
    <source>
        <strain evidence="9">PSN309</strain>
    </source>
</reference>
<dbReference type="InterPro" id="IPR013083">
    <property type="entry name" value="Znf_RING/FYVE/PHD"/>
</dbReference>
<gene>
    <name evidence="9" type="ORF">QBC35DRAFT_484455</name>
</gene>
<name>A0AAN6X205_9PEZI</name>
<keyword evidence="3" id="KW-0808">Transferase</keyword>
<organism evidence="9 10">
    <name type="scientific">Podospora australis</name>
    <dbReference type="NCBI Taxonomy" id="1536484"/>
    <lineage>
        <taxon>Eukaryota</taxon>
        <taxon>Fungi</taxon>
        <taxon>Dikarya</taxon>
        <taxon>Ascomycota</taxon>
        <taxon>Pezizomycotina</taxon>
        <taxon>Sordariomycetes</taxon>
        <taxon>Sordariomycetidae</taxon>
        <taxon>Sordariales</taxon>
        <taxon>Podosporaceae</taxon>
        <taxon>Podospora</taxon>
    </lineage>
</organism>
<evidence type="ECO:0000256" key="1">
    <source>
        <dbReference type="ARBA" id="ARBA00000900"/>
    </source>
</evidence>
<proteinExistence type="predicted"/>
<keyword evidence="5" id="KW-0804">Transcription</keyword>
<keyword evidence="6" id="KW-0862">Zinc</keyword>
<feature type="compositionally biased region" description="Basic and acidic residues" evidence="7">
    <location>
        <begin position="308"/>
        <end position="317"/>
    </location>
</feature>
<reference evidence="9" key="2">
    <citation type="submission" date="2023-05" db="EMBL/GenBank/DDBJ databases">
        <authorList>
            <consortium name="Lawrence Berkeley National Laboratory"/>
            <person name="Steindorff A."/>
            <person name="Hensen N."/>
            <person name="Bonometti L."/>
            <person name="Westerberg I."/>
            <person name="Brannstrom I.O."/>
            <person name="Guillou S."/>
            <person name="Cros-Aarteil S."/>
            <person name="Calhoun S."/>
            <person name="Haridas S."/>
            <person name="Kuo A."/>
            <person name="Mondo S."/>
            <person name="Pangilinan J."/>
            <person name="Riley R."/>
            <person name="Labutti K."/>
            <person name="Andreopoulos B."/>
            <person name="Lipzen A."/>
            <person name="Chen C."/>
            <person name="Yanf M."/>
            <person name="Daum C."/>
            <person name="Ng V."/>
            <person name="Clum A."/>
            <person name="Ohm R."/>
            <person name="Martin F."/>
            <person name="Silar P."/>
            <person name="Natvig D."/>
            <person name="Lalanne C."/>
            <person name="Gautier V."/>
            <person name="Ament-Velasquez S.L."/>
            <person name="Kruys A."/>
            <person name="Hutchinson M.I."/>
            <person name="Powell A.J."/>
            <person name="Barry K."/>
            <person name="Miller A.N."/>
            <person name="Grigoriev I.V."/>
            <person name="Debuchy R."/>
            <person name="Gladieux P."/>
            <person name="Thoren M.H."/>
            <person name="Johannesson H."/>
        </authorList>
    </citation>
    <scope>NUCLEOTIDE SEQUENCE</scope>
    <source>
        <strain evidence="9">PSN309</strain>
    </source>
</reference>
<keyword evidence="4" id="KW-0805">Transcription regulation</keyword>
<dbReference type="SMART" id="SM00184">
    <property type="entry name" value="RING"/>
    <property type="match status" value="1"/>
</dbReference>
<evidence type="ECO:0000313" key="9">
    <source>
        <dbReference type="EMBL" id="KAK4192161.1"/>
    </source>
</evidence>
<dbReference type="EC" id="2.3.2.27" evidence="2"/>
<dbReference type="PROSITE" id="PS50089">
    <property type="entry name" value="ZF_RING_2"/>
    <property type="match status" value="1"/>
</dbReference>
<sequence>MTTPSSPVNNIDDIQSQVLQTTLAEISTSRQTEEPSQQDRNCCVICLDTVSEPCTALPCAHSNFDFLCLVSWLQHRASCPLCKTPVAKVRHTSQTSGGEAFYTVPVPDTTSTSTTNPDLSSQRGLGRHHNPRRLRRVPPPWRAPATEDQTLTRRRQIYQSNLYSLHVGCNPHSRYRPCPTPAQLASTPHLISRARVWIRRELQVFSFLSASSAVPGRSDTRANNAEFLLEYLVAILKTVDIQGSLGQASDMLADFLGKEHALLFLHELRNWLRSPAVGLAEWDREVQYPDPDPCRKRGRISIRDDEEEKRRRGREEMGGMSWADETGDHWRPGTSADHLQRKKRRRVVKERYGDWERGEREGGVGLLDT</sequence>
<evidence type="ECO:0000259" key="8">
    <source>
        <dbReference type="PROSITE" id="PS50089"/>
    </source>
</evidence>
<dbReference type="GO" id="GO:0061630">
    <property type="term" value="F:ubiquitin protein ligase activity"/>
    <property type="evidence" value="ECO:0007669"/>
    <property type="project" value="UniProtKB-EC"/>
</dbReference>
<dbReference type="PANTHER" id="PTHR46077:SF1">
    <property type="entry name" value="TOP1 BINDING ARGININE_SERINE RICH PROTEIN, E3 UBIQUITIN LIGASE"/>
    <property type="match status" value="1"/>
</dbReference>
<dbReference type="GO" id="GO:0006513">
    <property type="term" value="P:protein monoubiquitination"/>
    <property type="evidence" value="ECO:0007669"/>
    <property type="project" value="TreeGrafter"/>
</dbReference>
<feature type="compositionally biased region" description="Basic residues" evidence="7">
    <location>
        <begin position="125"/>
        <end position="136"/>
    </location>
</feature>
<comment type="catalytic activity">
    <reaction evidence="1">
        <text>S-ubiquitinyl-[E2 ubiquitin-conjugating enzyme]-L-cysteine + [acceptor protein]-L-lysine = [E2 ubiquitin-conjugating enzyme]-L-cysteine + N(6)-ubiquitinyl-[acceptor protein]-L-lysine.</text>
        <dbReference type="EC" id="2.3.2.27"/>
    </reaction>
</comment>
<evidence type="ECO:0000256" key="2">
    <source>
        <dbReference type="ARBA" id="ARBA00012483"/>
    </source>
</evidence>
<dbReference type="InterPro" id="IPR001841">
    <property type="entry name" value="Znf_RING"/>
</dbReference>
<dbReference type="GO" id="GO:0008270">
    <property type="term" value="F:zinc ion binding"/>
    <property type="evidence" value="ECO:0007669"/>
    <property type="project" value="UniProtKB-KW"/>
</dbReference>
<feature type="region of interest" description="Disordered" evidence="7">
    <location>
        <begin position="93"/>
        <end position="144"/>
    </location>
</feature>
<dbReference type="PANTHER" id="PTHR46077">
    <property type="entry name" value="E3 UBIQUITIN-PROTEIN LIGASE TOPORS"/>
    <property type="match status" value="1"/>
</dbReference>
<feature type="domain" description="RING-type" evidence="8">
    <location>
        <begin position="43"/>
        <end position="83"/>
    </location>
</feature>
<evidence type="ECO:0000313" key="10">
    <source>
        <dbReference type="Proteomes" id="UP001302126"/>
    </source>
</evidence>
<comment type="caution">
    <text evidence="9">The sequence shown here is derived from an EMBL/GenBank/DDBJ whole genome shotgun (WGS) entry which is preliminary data.</text>
</comment>
<evidence type="ECO:0000256" key="4">
    <source>
        <dbReference type="ARBA" id="ARBA00023015"/>
    </source>
</evidence>
<feature type="compositionally biased region" description="Low complexity" evidence="7">
    <location>
        <begin position="103"/>
        <end position="115"/>
    </location>
</feature>
<dbReference type="SUPFAM" id="SSF57850">
    <property type="entry name" value="RING/U-box"/>
    <property type="match status" value="1"/>
</dbReference>
<evidence type="ECO:0000256" key="5">
    <source>
        <dbReference type="ARBA" id="ARBA00023163"/>
    </source>
</evidence>
<keyword evidence="6" id="KW-0479">Metal-binding</keyword>
<dbReference type="Proteomes" id="UP001302126">
    <property type="component" value="Unassembled WGS sequence"/>
</dbReference>
<evidence type="ECO:0000256" key="3">
    <source>
        <dbReference type="ARBA" id="ARBA00022679"/>
    </source>
</evidence>
<protein>
    <recommendedName>
        <fullName evidence="2">RING-type E3 ubiquitin transferase</fullName>
        <ecNumber evidence="2">2.3.2.27</ecNumber>
    </recommendedName>
</protein>
<evidence type="ECO:0000256" key="6">
    <source>
        <dbReference type="PROSITE-ProRule" id="PRU00175"/>
    </source>
</evidence>
<dbReference type="GO" id="GO:0000209">
    <property type="term" value="P:protein polyubiquitination"/>
    <property type="evidence" value="ECO:0007669"/>
    <property type="project" value="TreeGrafter"/>
</dbReference>
<dbReference type="Gene3D" id="3.30.40.10">
    <property type="entry name" value="Zinc/RING finger domain, C3HC4 (zinc finger)"/>
    <property type="match status" value="1"/>
</dbReference>
<dbReference type="Pfam" id="PF13639">
    <property type="entry name" value="zf-RING_2"/>
    <property type="match status" value="1"/>
</dbReference>
<dbReference type="EMBL" id="MU864355">
    <property type="protein sequence ID" value="KAK4192161.1"/>
    <property type="molecule type" value="Genomic_DNA"/>
</dbReference>
<accession>A0AAN6X205</accession>
<feature type="region of interest" description="Disordered" evidence="7">
    <location>
        <begin position="293"/>
        <end position="348"/>
    </location>
</feature>
<keyword evidence="6" id="KW-0863">Zinc-finger</keyword>